<evidence type="ECO:0000313" key="10">
    <source>
        <dbReference type="EMBL" id="NEG56205.1"/>
    </source>
</evidence>
<evidence type="ECO:0000256" key="4">
    <source>
        <dbReference type="ARBA" id="ARBA00022692"/>
    </source>
</evidence>
<evidence type="ECO:0000256" key="2">
    <source>
        <dbReference type="ARBA" id="ARBA00022448"/>
    </source>
</evidence>
<dbReference type="GO" id="GO:0005886">
    <property type="term" value="C:plasma membrane"/>
    <property type="evidence" value="ECO:0007669"/>
    <property type="project" value="UniProtKB-SubCell"/>
</dbReference>
<evidence type="ECO:0000256" key="6">
    <source>
        <dbReference type="ARBA" id="ARBA00023136"/>
    </source>
</evidence>
<comment type="subcellular location">
    <subcellularLocation>
        <location evidence="1 7">Cell membrane</location>
        <topology evidence="1 7">Multi-pass membrane protein</topology>
    </subcellularLocation>
</comment>
<sequence length="300" mass="33244">MSEATVSTTRRAARGNERRRPHLNTPTSPRHGASAFFAYLAMAIIFIVFITPILWLLFAAFDMKATFQTKIPTHWTLDNFSAIMTTDLTFRPLWNSFVLSLAVTLIVLVCSVLCAYPLSRYQSRFNKPFLYTVLFGTCLPISCLMVPVYALFVSMGLLDSTVGTILFMAASSLPMAIWMTKNFMDSVPIELEEAAWVDGASLLRSLRLIVVPLMKPGLAVVSIYVFMGAWGNFFVPYMLLLSPSKQPAAVTIYSFFGLYGTVAYGQLAAFSLIYSIPVIVMYIISNRFLGTYSLAGGVKG</sequence>
<dbReference type="InterPro" id="IPR000515">
    <property type="entry name" value="MetI-like"/>
</dbReference>
<keyword evidence="2 7" id="KW-0813">Transport</keyword>
<gene>
    <name evidence="10" type="ORF">GFD21_10655</name>
</gene>
<evidence type="ECO:0000256" key="7">
    <source>
        <dbReference type="RuleBase" id="RU363032"/>
    </source>
</evidence>
<evidence type="ECO:0000313" key="11">
    <source>
        <dbReference type="Proteomes" id="UP000483293"/>
    </source>
</evidence>
<dbReference type="Pfam" id="PF00528">
    <property type="entry name" value="BPD_transp_1"/>
    <property type="match status" value="1"/>
</dbReference>
<dbReference type="Gene3D" id="1.10.3720.10">
    <property type="entry name" value="MetI-like"/>
    <property type="match status" value="1"/>
</dbReference>
<comment type="similarity">
    <text evidence="7">Belongs to the binding-protein-dependent transport system permease family.</text>
</comment>
<feature type="transmembrane region" description="Helical" evidence="7">
    <location>
        <begin position="130"/>
        <end position="152"/>
    </location>
</feature>
<dbReference type="AlphaFoldDB" id="A0A6L9SW07"/>
<feature type="transmembrane region" description="Helical" evidence="7">
    <location>
        <begin position="97"/>
        <end position="118"/>
    </location>
</feature>
<feature type="domain" description="ABC transmembrane type-1" evidence="9">
    <location>
        <begin position="93"/>
        <end position="285"/>
    </location>
</feature>
<protein>
    <submittedName>
        <fullName evidence="10">ABC transporter permease subunit</fullName>
    </submittedName>
</protein>
<keyword evidence="5 7" id="KW-1133">Transmembrane helix</keyword>
<evidence type="ECO:0000256" key="5">
    <source>
        <dbReference type="ARBA" id="ARBA00022989"/>
    </source>
</evidence>
<reference evidence="10 11" key="1">
    <citation type="submission" date="2019-10" db="EMBL/GenBank/DDBJ databases">
        <title>Bifidobacterium from non-human primates.</title>
        <authorList>
            <person name="Modesto M."/>
        </authorList>
    </citation>
    <scope>NUCLEOTIDE SEQUENCE [LARGE SCALE GENOMIC DNA]</scope>
    <source>
        <strain evidence="10 11">SMA15</strain>
    </source>
</reference>
<feature type="compositionally biased region" description="Basic residues" evidence="8">
    <location>
        <begin position="11"/>
        <end position="22"/>
    </location>
</feature>
<dbReference type="RefSeq" id="WP_163197964.1">
    <property type="nucleotide sequence ID" value="NZ_WHZV01000013.1"/>
</dbReference>
<proteinExistence type="inferred from homology"/>
<accession>A0A6L9SW07</accession>
<comment type="caution">
    <text evidence="10">The sequence shown here is derived from an EMBL/GenBank/DDBJ whole genome shotgun (WGS) entry which is preliminary data.</text>
</comment>
<keyword evidence="11" id="KW-1185">Reference proteome</keyword>
<keyword evidence="6 7" id="KW-0472">Membrane</keyword>
<feature type="region of interest" description="Disordered" evidence="8">
    <location>
        <begin position="1"/>
        <end position="27"/>
    </location>
</feature>
<keyword evidence="4 7" id="KW-0812">Transmembrane</keyword>
<name>A0A6L9SW07_9BIFI</name>
<dbReference type="Proteomes" id="UP000483293">
    <property type="component" value="Unassembled WGS sequence"/>
</dbReference>
<dbReference type="GO" id="GO:0055085">
    <property type="term" value="P:transmembrane transport"/>
    <property type="evidence" value="ECO:0007669"/>
    <property type="project" value="InterPro"/>
</dbReference>
<dbReference type="EMBL" id="WHZV01000013">
    <property type="protein sequence ID" value="NEG56205.1"/>
    <property type="molecule type" value="Genomic_DNA"/>
</dbReference>
<feature type="transmembrane region" description="Helical" evidence="7">
    <location>
        <begin position="252"/>
        <end position="284"/>
    </location>
</feature>
<feature type="transmembrane region" description="Helical" evidence="7">
    <location>
        <begin position="158"/>
        <end position="178"/>
    </location>
</feature>
<dbReference type="SUPFAM" id="SSF161098">
    <property type="entry name" value="MetI-like"/>
    <property type="match status" value="1"/>
</dbReference>
<dbReference type="CDD" id="cd06261">
    <property type="entry name" value="TM_PBP2"/>
    <property type="match status" value="1"/>
</dbReference>
<organism evidence="10 11">
    <name type="scientific">Bifidobacterium platyrrhinorum</name>
    <dbReference type="NCBI Taxonomy" id="2661628"/>
    <lineage>
        <taxon>Bacteria</taxon>
        <taxon>Bacillati</taxon>
        <taxon>Actinomycetota</taxon>
        <taxon>Actinomycetes</taxon>
        <taxon>Bifidobacteriales</taxon>
        <taxon>Bifidobacteriaceae</taxon>
        <taxon>Bifidobacterium</taxon>
    </lineage>
</organism>
<feature type="transmembrane region" description="Helical" evidence="7">
    <location>
        <begin position="36"/>
        <end position="58"/>
    </location>
</feature>
<dbReference type="InterPro" id="IPR035906">
    <property type="entry name" value="MetI-like_sf"/>
</dbReference>
<dbReference type="PANTHER" id="PTHR32243">
    <property type="entry name" value="MALTOSE TRANSPORT SYSTEM PERMEASE-RELATED"/>
    <property type="match status" value="1"/>
</dbReference>
<dbReference type="PROSITE" id="PS50928">
    <property type="entry name" value="ABC_TM1"/>
    <property type="match status" value="1"/>
</dbReference>
<dbReference type="InterPro" id="IPR050901">
    <property type="entry name" value="BP-dep_ABC_trans_perm"/>
</dbReference>
<feature type="transmembrane region" description="Helical" evidence="7">
    <location>
        <begin position="217"/>
        <end position="240"/>
    </location>
</feature>
<evidence type="ECO:0000256" key="1">
    <source>
        <dbReference type="ARBA" id="ARBA00004651"/>
    </source>
</evidence>
<dbReference type="PANTHER" id="PTHR32243:SF18">
    <property type="entry name" value="INNER MEMBRANE ABC TRANSPORTER PERMEASE PROTEIN YCJP"/>
    <property type="match status" value="1"/>
</dbReference>
<evidence type="ECO:0000259" key="9">
    <source>
        <dbReference type="PROSITE" id="PS50928"/>
    </source>
</evidence>
<evidence type="ECO:0000256" key="3">
    <source>
        <dbReference type="ARBA" id="ARBA00022475"/>
    </source>
</evidence>
<keyword evidence="3" id="KW-1003">Cell membrane</keyword>
<evidence type="ECO:0000256" key="8">
    <source>
        <dbReference type="SAM" id="MobiDB-lite"/>
    </source>
</evidence>